<protein>
    <submittedName>
        <fullName evidence="2">Conotoxin</fullName>
    </submittedName>
</protein>
<evidence type="ECO:0000256" key="1">
    <source>
        <dbReference type="SAM" id="SignalP"/>
    </source>
</evidence>
<feature type="signal peptide" evidence="1">
    <location>
        <begin position="1"/>
        <end position="21"/>
    </location>
</feature>
<keyword evidence="1" id="KW-0732">Signal</keyword>
<feature type="chain" id="PRO_5012478763" evidence="1">
    <location>
        <begin position="22"/>
        <end position="91"/>
    </location>
</feature>
<dbReference type="EMBL" id="KP644546">
    <property type="protein sequence ID" value="ALM87502.1"/>
    <property type="molecule type" value="mRNA"/>
</dbReference>
<evidence type="ECO:0000313" key="2">
    <source>
        <dbReference type="EMBL" id="ALM87502.1"/>
    </source>
</evidence>
<sequence length="91" mass="9904">MMLKLRVVVYILLVLLPLTTLQEKEDDASGALVKQVDEKIAKGAILMPDLSRDTRDPCSSDGCNNDTDCSAGCSCTFNMALRCDYCYCGSS</sequence>
<name>A0A1P7ZCR3_CONBE</name>
<organism evidence="2">
    <name type="scientific">Conus betulinus</name>
    <name type="common">Beech cone</name>
    <dbReference type="NCBI Taxonomy" id="89764"/>
    <lineage>
        <taxon>Eukaryota</taxon>
        <taxon>Metazoa</taxon>
        <taxon>Spiralia</taxon>
        <taxon>Lophotrochozoa</taxon>
        <taxon>Mollusca</taxon>
        <taxon>Gastropoda</taxon>
        <taxon>Caenogastropoda</taxon>
        <taxon>Neogastropoda</taxon>
        <taxon>Conoidea</taxon>
        <taxon>Conidae</taxon>
        <taxon>Conus</taxon>
        <taxon>Dendroconus</taxon>
    </lineage>
</organism>
<accession>A0A1P7ZCR3</accession>
<reference evidence="2" key="1">
    <citation type="submission" date="2015-01" db="EMBL/GenBank/DDBJ databases">
        <title>A model to identify novel conotoxins from transcriptomics based on NON-BLAST algorithm.</title>
        <authorList>
            <person name="Lu A."/>
            <person name="Wang Z."/>
        </authorList>
    </citation>
    <scope>NUCLEOTIDE SEQUENCE</scope>
</reference>
<dbReference type="AlphaFoldDB" id="A0A1P7ZCR3"/>
<proteinExistence type="evidence at transcript level"/>